<organism evidence="1 2">
    <name type="scientific">Desulfocicer vacuolatum DSM 3385</name>
    <dbReference type="NCBI Taxonomy" id="1121400"/>
    <lineage>
        <taxon>Bacteria</taxon>
        <taxon>Pseudomonadati</taxon>
        <taxon>Thermodesulfobacteriota</taxon>
        <taxon>Desulfobacteria</taxon>
        <taxon>Desulfobacterales</taxon>
        <taxon>Desulfobacteraceae</taxon>
        <taxon>Desulfocicer</taxon>
    </lineage>
</organism>
<proteinExistence type="predicted"/>
<accession>A0A1W1Z5N5</accession>
<name>A0A1W1Z5N5_9BACT</name>
<evidence type="ECO:0000313" key="2">
    <source>
        <dbReference type="Proteomes" id="UP000192418"/>
    </source>
</evidence>
<dbReference type="AlphaFoldDB" id="A0A1W1Z5N5"/>
<dbReference type="Pfam" id="PF07087">
    <property type="entry name" value="DUF1353"/>
    <property type="match status" value="1"/>
</dbReference>
<dbReference type="InterPro" id="IPR010767">
    <property type="entry name" value="Phage_CGC-2007_Cje0229"/>
</dbReference>
<dbReference type="STRING" id="1121400.SAMN02746065_10296"/>
<dbReference type="EMBL" id="FWXY01000002">
    <property type="protein sequence ID" value="SMC43787.1"/>
    <property type="molecule type" value="Genomic_DNA"/>
</dbReference>
<evidence type="ECO:0000313" key="1">
    <source>
        <dbReference type="EMBL" id="SMC43787.1"/>
    </source>
</evidence>
<gene>
    <name evidence="1" type="ORF">SAMN02746065_10296</name>
</gene>
<protein>
    <recommendedName>
        <fullName evidence="3">DUF1353 domain-containing protein</fullName>
    </recommendedName>
</protein>
<reference evidence="1 2" key="1">
    <citation type="submission" date="2017-04" db="EMBL/GenBank/DDBJ databases">
        <authorList>
            <person name="Afonso C.L."/>
            <person name="Miller P.J."/>
            <person name="Scott M.A."/>
            <person name="Spackman E."/>
            <person name="Goraichik I."/>
            <person name="Dimitrov K.M."/>
            <person name="Suarez D.L."/>
            <person name="Swayne D.E."/>
        </authorList>
    </citation>
    <scope>NUCLEOTIDE SEQUENCE [LARGE SCALE GENOMIC DNA]</scope>
    <source>
        <strain evidence="1 2">DSM 3385</strain>
    </source>
</reference>
<keyword evidence="2" id="KW-1185">Reference proteome</keyword>
<sequence>MKIQHMPILRPWPIDTKGCGAPKRVWRWVTTVRQWEVMENWEYSLPNGGPRIIIPKGFLFDGASIPRPLWGVLSPIGLLLIPGLIHDFGYRYDYLWAKEADGTIYKYGKGRGQHFWDTIFKDVGKEVNGMAVIDTLGWATLSVAGWWAWRGNRKRNAPELLP</sequence>
<evidence type="ECO:0008006" key="3">
    <source>
        <dbReference type="Google" id="ProtNLM"/>
    </source>
</evidence>
<dbReference type="Proteomes" id="UP000192418">
    <property type="component" value="Unassembled WGS sequence"/>
</dbReference>